<proteinExistence type="predicted"/>
<protein>
    <recommendedName>
        <fullName evidence="3">TRIO salivary gland protein</fullName>
    </recommendedName>
</protein>
<evidence type="ECO:0008006" key="3">
    <source>
        <dbReference type="Google" id="ProtNLM"/>
    </source>
</evidence>
<sequence>MCRGLSAVLILLISLSAQLHVVVGEEAPKPEKEICGLKVGRLLDSVKGWLSVSQQEKCPLNKYCENKVQANQYNLVPLTCIRWRSQNPASPAGSLGGKDVVSKIDAAMSNFKTLFEPMKADLAKLEEEIKRQVLDAWKALEPLQKEVYRSTLTSGRIERAVFYSFMEMGDNVKLDNYFQPANVEELLKYAWALPMHKKQRSMYDLIGQLVQSSKSPMLETLHAVELATVVNPELENRENLLNDQVVQLRDNLYKNSFATLVSIARHFPDHFDTLRQRLFKLPDGSKPGADTLPNIVNFIAQLPSDELRLSSVDLLLQSLTAENGTLVQDPEYVYRLSQLAHAMPSLVDVKAHPDLQQSVDDLMAKFNTPIDGKTLQYFQNIGISPSSSVAT</sequence>
<reference evidence="1" key="1">
    <citation type="submission" date="2022-08" db="UniProtKB">
        <authorList>
            <consortium name="EnsemblMetazoa"/>
        </authorList>
    </citation>
    <scope>IDENTIFICATION</scope>
    <source>
        <strain evidence="1">Dongola</strain>
    </source>
</reference>
<dbReference type="EMBL" id="APCN01000859">
    <property type="status" value="NOT_ANNOTATED_CDS"/>
    <property type="molecule type" value="Genomic_DNA"/>
</dbReference>
<evidence type="ECO:0000313" key="1">
    <source>
        <dbReference type="EnsemblMetazoa" id="AARA001829-PA"/>
    </source>
</evidence>
<dbReference type="Proteomes" id="UP000075840">
    <property type="component" value="Unassembled WGS sequence"/>
</dbReference>
<dbReference type="VEuPathDB" id="VectorBase:AARA001829"/>
<dbReference type="AlphaFoldDB" id="A0A182HKP9"/>
<evidence type="ECO:0000313" key="2">
    <source>
        <dbReference type="Proteomes" id="UP000075840"/>
    </source>
</evidence>
<name>A0A182HKP9_ANOAR</name>
<organism evidence="1 2">
    <name type="scientific">Anopheles arabiensis</name>
    <name type="common">Mosquito</name>
    <dbReference type="NCBI Taxonomy" id="7173"/>
    <lineage>
        <taxon>Eukaryota</taxon>
        <taxon>Metazoa</taxon>
        <taxon>Ecdysozoa</taxon>
        <taxon>Arthropoda</taxon>
        <taxon>Hexapoda</taxon>
        <taxon>Insecta</taxon>
        <taxon>Pterygota</taxon>
        <taxon>Neoptera</taxon>
        <taxon>Endopterygota</taxon>
        <taxon>Diptera</taxon>
        <taxon>Nematocera</taxon>
        <taxon>Culicoidea</taxon>
        <taxon>Culicidae</taxon>
        <taxon>Anophelinae</taxon>
        <taxon>Anopheles</taxon>
    </lineage>
</organism>
<dbReference type="EnsemblMetazoa" id="AARA001829-RA">
    <property type="protein sequence ID" value="AARA001829-PA"/>
    <property type="gene ID" value="AARA001829"/>
</dbReference>
<accession>A0A182HKP9</accession>
<keyword evidence="2" id="KW-1185">Reference proteome</keyword>
<dbReference type="VEuPathDB" id="VectorBase:AARA21_012945"/>